<name>A0A6G8S5W7_9GAMM</name>
<comment type="similarity">
    <text evidence="1">Belongs to the TfdA dioxygenase family.</text>
</comment>
<organism evidence="7 8">
    <name type="scientific">Acinetobacter lanii</name>
    <dbReference type="NCBI Taxonomy" id="2715163"/>
    <lineage>
        <taxon>Bacteria</taxon>
        <taxon>Pseudomonadati</taxon>
        <taxon>Pseudomonadota</taxon>
        <taxon>Gammaproteobacteria</taxon>
        <taxon>Moraxellales</taxon>
        <taxon>Moraxellaceae</taxon>
        <taxon>Acinetobacter</taxon>
    </lineage>
</organism>
<dbReference type="PANTHER" id="PTHR30468">
    <property type="entry name" value="ALPHA-KETOGLUTARATE-DEPENDENT SULFONATE DIOXYGENASE"/>
    <property type="match status" value="1"/>
</dbReference>
<keyword evidence="8" id="KW-1185">Reference proteome</keyword>
<dbReference type="RefSeq" id="WP_166325389.1">
    <property type="nucleotide sequence ID" value="NZ_CP049916.1"/>
</dbReference>
<gene>
    <name evidence="7" type="ORF">G8D99_10260</name>
</gene>
<dbReference type="GO" id="GO:0005737">
    <property type="term" value="C:cytoplasm"/>
    <property type="evidence" value="ECO:0007669"/>
    <property type="project" value="TreeGrafter"/>
</dbReference>
<keyword evidence="4" id="KW-0560">Oxidoreductase</keyword>
<keyword evidence="2" id="KW-0479">Metal-binding</keyword>
<dbReference type="KEGG" id="alj:G8D99_10260"/>
<dbReference type="InterPro" id="IPR042098">
    <property type="entry name" value="TauD-like_sf"/>
</dbReference>
<feature type="domain" description="TauD/TfdA-like" evidence="6">
    <location>
        <begin position="28"/>
        <end position="286"/>
    </location>
</feature>
<dbReference type="GO" id="GO:0006790">
    <property type="term" value="P:sulfur compound metabolic process"/>
    <property type="evidence" value="ECO:0007669"/>
    <property type="project" value="TreeGrafter"/>
</dbReference>
<evidence type="ECO:0000256" key="2">
    <source>
        <dbReference type="ARBA" id="ARBA00022723"/>
    </source>
</evidence>
<dbReference type="InterPro" id="IPR051323">
    <property type="entry name" value="AtsK-like"/>
</dbReference>
<dbReference type="SUPFAM" id="SSF51197">
    <property type="entry name" value="Clavaminate synthase-like"/>
    <property type="match status" value="1"/>
</dbReference>
<evidence type="ECO:0000256" key="4">
    <source>
        <dbReference type="ARBA" id="ARBA00023002"/>
    </source>
</evidence>
<dbReference type="InterPro" id="IPR003819">
    <property type="entry name" value="TauD/TfdA-like"/>
</dbReference>
<dbReference type="GO" id="GO:0000908">
    <property type="term" value="F:taurine dioxygenase activity"/>
    <property type="evidence" value="ECO:0007669"/>
    <property type="project" value="TreeGrafter"/>
</dbReference>
<keyword evidence="5" id="KW-0408">Iron</keyword>
<dbReference type="EMBL" id="CP049916">
    <property type="protein sequence ID" value="QIO09363.1"/>
    <property type="molecule type" value="Genomic_DNA"/>
</dbReference>
<reference evidence="7 8" key="1">
    <citation type="submission" date="2020-03" db="EMBL/GenBank/DDBJ databases">
        <authorList>
            <person name="Zhu W."/>
        </authorList>
    </citation>
    <scope>NUCLEOTIDE SEQUENCE [LARGE SCALE GENOMIC DNA]</scope>
    <source>
        <strain evidence="7 8">185</strain>
    </source>
</reference>
<evidence type="ECO:0000313" key="7">
    <source>
        <dbReference type="EMBL" id="QIO09363.1"/>
    </source>
</evidence>
<evidence type="ECO:0000256" key="3">
    <source>
        <dbReference type="ARBA" id="ARBA00022964"/>
    </source>
</evidence>
<dbReference type="AlphaFoldDB" id="A0A6G8S5W7"/>
<keyword evidence="3 7" id="KW-0223">Dioxygenase</keyword>
<protein>
    <submittedName>
        <fullName evidence="7">Taurine catabolism dioxygenase TauD</fullName>
    </submittedName>
</protein>
<evidence type="ECO:0000256" key="5">
    <source>
        <dbReference type="ARBA" id="ARBA00023004"/>
    </source>
</evidence>
<dbReference type="GO" id="GO:0046872">
    <property type="term" value="F:metal ion binding"/>
    <property type="evidence" value="ECO:0007669"/>
    <property type="project" value="UniProtKB-KW"/>
</dbReference>
<evidence type="ECO:0000259" key="6">
    <source>
        <dbReference type="Pfam" id="PF02668"/>
    </source>
</evidence>
<dbReference type="Pfam" id="PF02668">
    <property type="entry name" value="TauD"/>
    <property type="match status" value="1"/>
</dbReference>
<dbReference type="Gene3D" id="3.60.130.10">
    <property type="entry name" value="Clavaminate synthase-like"/>
    <property type="match status" value="1"/>
</dbReference>
<dbReference type="Proteomes" id="UP000501939">
    <property type="component" value="Chromosome"/>
</dbReference>
<dbReference type="PANTHER" id="PTHR30468:SF1">
    <property type="entry name" value="ALPHA-KETOGLUTARATE-DEPENDENT SULFONATE DIOXYGENASE"/>
    <property type="match status" value="1"/>
</dbReference>
<sequence length="310" mass="36141">MKTFTERQQIQLVPIAERYKHIQPKPQLPNFAAVIEGVDLTQALTEEVKQELRQALLDFEVIFFPPVEISNEQHVELARVFGPISLGAFHQRSGDNPEIEVIENDASRPPEIDHWHTDISWVENPPRGTVIQIREVPPYGGNTVWSSMSKAYAGLSEGFKTYLQGLTATHTWEVSKWREYLEILGDEALIKGVTKFKPVHHKIAKYIPEVDKTVLYVNETFTKRIDDVPENESKYILRFLAEWIKNPEYTYSHRWEKNGIAVWDNRLTQHFAIADFWPNRRQNYRVTFNEPDQVEQLQSKKLTEQLSETV</sequence>
<proteinExistence type="inferred from homology"/>
<evidence type="ECO:0000256" key="1">
    <source>
        <dbReference type="ARBA" id="ARBA00005896"/>
    </source>
</evidence>
<evidence type="ECO:0000313" key="8">
    <source>
        <dbReference type="Proteomes" id="UP000501939"/>
    </source>
</evidence>
<accession>A0A6G8S5W7</accession>